<reference evidence="1 2" key="1">
    <citation type="submission" date="2023-02" db="EMBL/GenBank/DDBJ databases">
        <title>LHISI_Scaffold_Assembly.</title>
        <authorList>
            <person name="Stuart O.P."/>
            <person name="Cleave R."/>
            <person name="Magrath M.J.L."/>
            <person name="Mikheyev A.S."/>
        </authorList>
    </citation>
    <scope>NUCLEOTIDE SEQUENCE [LARGE SCALE GENOMIC DNA]</scope>
    <source>
        <strain evidence="1">Daus_M_001</strain>
        <tissue evidence="1">Leg muscle</tissue>
    </source>
</reference>
<keyword evidence="2" id="KW-1185">Reference proteome</keyword>
<organism evidence="1 2">
    <name type="scientific">Dryococelus australis</name>
    <dbReference type="NCBI Taxonomy" id="614101"/>
    <lineage>
        <taxon>Eukaryota</taxon>
        <taxon>Metazoa</taxon>
        <taxon>Ecdysozoa</taxon>
        <taxon>Arthropoda</taxon>
        <taxon>Hexapoda</taxon>
        <taxon>Insecta</taxon>
        <taxon>Pterygota</taxon>
        <taxon>Neoptera</taxon>
        <taxon>Polyneoptera</taxon>
        <taxon>Phasmatodea</taxon>
        <taxon>Verophasmatodea</taxon>
        <taxon>Anareolatae</taxon>
        <taxon>Phasmatidae</taxon>
        <taxon>Eurycanthinae</taxon>
        <taxon>Dryococelus</taxon>
    </lineage>
</organism>
<evidence type="ECO:0000313" key="2">
    <source>
        <dbReference type="Proteomes" id="UP001159363"/>
    </source>
</evidence>
<protein>
    <submittedName>
        <fullName evidence="1">Uncharacterized protein</fullName>
    </submittedName>
</protein>
<comment type="caution">
    <text evidence="1">The sequence shown here is derived from an EMBL/GenBank/DDBJ whole genome shotgun (WGS) entry which is preliminary data.</text>
</comment>
<sequence>MYTVRRRQRIVSYERDGGPSSPNPSDAERYANEPENYFRLQQKLNLPKVIAAACASRPFHPAEASVAERLTCLPSTKAVNRVQSPAVPLPDFRMWELCRMMPLVGGFSRDLPFPHASSFRRCNILNSITPQLAVKSSPNLFTHFTRNSIRLRVQGCSTSLFHPQDFRISKTARTPLTYDGIVRSPARSVYNFEIHGQVHHLTSVSVHPVHDVDARYNQLYFVDVDMAYATRVQQHYIYNVDARELLRADGIMFPRRLVFAFDRWKIVTCRDSGLCYHEIGSHVGRNETTVKWIWDQWVEEGWAERRAIRPRRANESGYRRQNTFVQESRHAAHQSVSSCMVRCRLEGVLSRRPLLRLPLTARHEHLPMQSCVEQHGVVAWGAIGFQSRLRLVSITGTLTRSCWGSVIIPDIQSQLEALYQQNNARPREASDGSWMTTVSHCFLGQYVHWISCLSWSMVRRLACYRTLAAPTNEILASVKAAWAEIPQADIQRSEYSHLLAKICSCRGLFRTRFPSTALARPGYFKTWITLVALQGCPLPSRELVLQSLCLPLFTAPVILPKLEKGRKLAERRTVIVLHTKHIRQCSHMSRRYSLRQTPIVLALLRSILLIPPSTNTASRRYSLRQTPIVLALLRSILLIQPSTNTASRRYSLHQTPIVLALLRSILLIQPSTNTASRRYSLHRTPEGAGTIGPRAQPAKSDRPKLLRVLLMPCSGDEVVRVHLLTWMIAAWIGISTSRLATQG</sequence>
<accession>A0ABQ9H310</accession>
<proteinExistence type="predicted"/>
<gene>
    <name evidence="1" type="ORF">PR048_019259</name>
</gene>
<dbReference type="Proteomes" id="UP001159363">
    <property type="component" value="Chromosome 6"/>
</dbReference>
<dbReference type="EMBL" id="JARBHB010000007">
    <property type="protein sequence ID" value="KAJ8878674.1"/>
    <property type="molecule type" value="Genomic_DNA"/>
</dbReference>
<evidence type="ECO:0000313" key="1">
    <source>
        <dbReference type="EMBL" id="KAJ8878674.1"/>
    </source>
</evidence>
<name>A0ABQ9H310_9NEOP</name>